<name>A0A418JI34_STAHY</name>
<dbReference type="Proteomes" id="UP000285625">
    <property type="component" value="Unassembled WGS sequence"/>
</dbReference>
<sequence length="73" mass="9199">MKNEKEQMIFHLMNKYKTLIQLEIDYQEWKEKNVDKSRWDYNGKRPTKAELKRCRLLLKELMIDFEKWLNVYD</sequence>
<gene>
    <name evidence="1" type="ORF">BUZ57_08270</name>
</gene>
<evidence type="ECO:0000313" key="2">
    <source>
        <dbReference type="Proteomes" id="UP000285625"/>
    </source>
</evidence>
<protein>
    <submittedName>
        <fullName evidence="1">Uncharacterized protein</fullName>
    </submittedName>
</protein>
<dbReference type="RefSeq" id="WP_119635595.1">
    <property type="nucleotide sequence ID" value="NZ_QXVO01000024.1"/>
</dbReference>
<dbReference type="EMBL" id="QXVO01000024">
    <property type="protein sequence ID" value="RIO45040.1"/>
    <property type="molecule type" value="Genomic_DNA"/>
</dbReference>
<evidence type="ECO:0000313" key="1">
    <source>
        <dbReference type="EMBL" id="RIO45040.1"/>
    </source>
</evidence>
<comment type="caution">
    <text evidence="1">The sequence shown here is derived from an EMBL/GenBank/DDBJ whole genome shotgun (WGS) entry which is preliminary data.</text>
</comment>
<organism evidence="1 2">
    <name type="scientific">Staphylococcus hyicus</name>
    <dbReference type="NCBI Taxonomy" id="1284"/>
    <lineage>
        <taxon>Bacteria</taxon>
        <taxon>Bacillati</taxon>
        <taxon>Bacillota</taxon>
        <taxon>Bacilli</taxon>
        <taxon>Bacillales</taxon>
        <taxon>Staphylococcaceae</taxon>
        <taxon>Staphylococcus</taxon>
    </lineage>
</organism>
<accession>A0A418JI34</accession>
<reference evidence="1 2" key="1">
    <citation type="journal article" date="2016" name="Front. Microbiol.">
        <title>Comprehensive Phylogenetic Analysis of Bovine Non-aureus Staphylococci Species Based on Whole-Genome Sequencing.</title>
        <authorList>
            <person name="Naushad S."/>
            <person name="Barkema H.W."/>
            <person name="Luby C."/>
            <person name="Condas L.A."/>
            <person name="Nobrega D.B."/>
            <person name="Carson D.A."/>
            <person name="De Buck J."/>
        </authorList>
    </citation>
    <scope>NUCLEOTIDE SEQUENCE [LARGE SCALE GENOMIC DNA]</scope>
    <source>
        <strain evidence="1 2">SNUC 5959</strain>
    </source>
</reference>
<proteinExistence type="predicted"/>
<dbReference type="AlphaFoldDB" id="A0A418JI34"/>